<feature type="region of interest" description="Disordered" evidence="4">
    <location>
        <begin position="76"/>
        <end position="111"/>
    </location>
</feature>
<feature type="domain" description="DUF7507" evidence="7">
    <location>
        <begin position="1468"/>
        <end position="1571"/>
    </location>
</feature>
<evidence type="ECO:0000313" key="8">
    <source>
        <dbReference type="EMBL" id="MCX7468999.1"/>
    </source>
</evidence>
<proteinExistence type="predicted"/>
<organism evidence="8 9">
    <name type="scientific">Corynebacterium pygosceleis</name>
    <dbReference type="NCBI Taxonomy" id="2800406"/>
    <lineage>
        <taxon>Bacteria</taxon>
        <taxon>Bacillati</taxon>
        <taxon>Actinomycetota</taxon>
        <taxon>Actinomycetes</taxon>
        <taxon>Mycobacteriales</taxon>
        <taxon>Corynebacteriaceae</taxon>
        <taxon>Corynebacterium</taxon>
    </lineage>
</organism>
<feature type="domain" description="DUF7507" evidence="7">
    <location>
        <begin position="2053"/>
        <end position="2144"/>
    </location>
</feature>
<keyword evidence="5" id="KW-1133">Transmembrane helix</keyword>
<feature type="domain" description="DUF7507" evidence="7">
    <location>
        <begin position="1936"/>
        <end position="2032"/>
    </location>
</feature>
<dbReference type="Pfam" id="PF24346">
    <property type="entry name" value="DUF7507"/>
    <property type="match status" value="8"/>
</dbReference>
<feature type="domain" description="DUF7507" evidence="7">
    <location>
        <begin position="1353"/>
        <end position="1454"/>
    </location>
</feature>
<comment type="subcellular location">
    <subcellularLocation>
        <location evidence="1">Secreted</location>
    </subcellularLocation>
</comment>
<evidence type="ECO:0000313" key="9">
    <source>
        <dbReference type="Proteomes" id="UP001071478"/>
    </source>
</evidence>
<keyword evidence="5" id="KW-0812">Transmembrane</keyword>
<reference evidence="8" key="1">
    <citation type="submission" date="2022-11" db="EMBL/GenBank/DDBJ databases">
        <title>Corynebacterium sp. isolated from Penguins.</title>
        <authorList>
            <person name="Sedlar K."/>
            <person name="Svec P."/>
        </authorList>
    </citation>
    <scope>NUCLEOTIDE SEQUENCE</scope>
    <source>
        <strain evidence="8">P7374</strain>
    </source>
</reference>
<dbReference type="PANTHER" id="PTHR34819:SF3">
    <property type="entry name" value="CELL SURFACE PROTEIN"/>
    <property type="match status" value="1"/>
</dbReference>
<dbReference type="InterPro" id="IPR055354">
    <property type="entry name" value="DUF7507"/>
</dbReference>
<dbReference type="InterPro" id="IPR013783">
    <property type="entry name" value="Ig-like_fold"/>
</dbReference>
<keyword evidence="2" id="KW-0964">Secreted</keyword>
<evidence type="ECO:0000259" key="7">
    <source>
        <dbReference type="Pfam" id="PF24346"/>
    </source>
</evidence>
<dbReference type="Gene3D" id="2.60.40.10">
    <property type="entry name" value="Immunoglobulins"/>
    <property type="match status" value="2"/>
</dbReference>
<dbReference type="PANTHER" id="PTHR34819">
    <property type="entry name" value="LARGE CYSTEINE-RICH PERIPLASMIC PROTEIN OMCB"/>
    <property type="match status" value="1"/>
</dbReference>
<accession>A0A9Q4C9Q0</accession>
<evidence type="ECO:0000256" key="4">
    <source>
        <dbReference type="SAM" id="MobiDB-lite"/>
    </source>
</evidence>
<dbReference type="SUPFAM" id="SSF117074">
    <property type="entry name" value="Hypothetical protein PA1324"/>
    <property type="match status" value="1"/>
</dbReference>
<dbReference type="GO" id="GO:0005576">
    <property type="term" value="C:extracellular region"/>
    <property type="evidence" value="ECO:0007669"/>
    <property type="project" value="UniProtKB-SubCell"/>
</dbReference>
<dbReference type="InterPro" id="IPR047589">
    <property type="entry name" value="DUF11_rpt"/>
</dbReference>
<protein>
    <submittedName>
        <fullName evidence="8">LPXTG cell wall anchor domain-containing protein</fullName>
    </submittedName>
</protein>
<dbReference type="NCBIfam" id="TIGR01167">
    <property type="entry name" value="LPXTG_anchor"/>
    <property type="match status" value="1"/>
</dbReference>
<dbReference type="GO" id="GO:0005975">
    <property type="term" value="P:carbohydrate metabolic process"/>
    <property type="evidence" value="ECO:0007669"/>
    <property type="project" value="UniProtKB-ARBA"/>
</dbReference>
<comment type="caution">
    <text evidence="8">The sequence shown here is derived from an EMBL/GenBank/DDBJ whole genome shotgun (WGS) entry which is preliminary data.</text>
</comment>
<evidence type="ECO:0000256" key="5">
    <source>
        <dbReference type="SAM" id="Phobius"/>
    </source>
</evidence>
<keyword evidence="3" id="KW-0732">Signal</keyword>
<feature type="domain" description="DUF7507" evidence="7">
    <location>
        <begin position="1698"/>
        <end position="1797"/>
    </location>
</feature>
<dbReference type="Pfam" id="PF17210">
    <property type="entry name" value="SdrD_B"/>
    <property type="match status" value="1"/>
</dbReference>
<dbReference type="InterPro" id="IPR033764">
    <property type="entry name" value="Sdr_B"/>
</dbReference>
<feature type="transmembrane region" description="Helical" evidence="5">
    <location>
        <begin position="2253"/>
        <end position="2274"/>
    </location>
</feature>
<name>A0A9Q4C9Q0_9CORY</name>
<dbReference type="RefSeq" id="WP_248168473.1">
    <property type="nucleotide sequence ID" value="NZ_JALNJA010000004.1"/>
</dbReference>
<dbReference type="EMBL" id="JAPMKU010000004">
    <property type="protein sequence ID" value="MCX7468999.1"/>
    <property type="molecule type" value="Genomic_DNA"/>
</dbReference>
<feature type="domain" description="DUF7507" evidence="7">
    <location>
        <begin position="1592"/>
        <end position="1688"/>
    </location>
</feature>
<feature type="region of interest" description="Disordered" evidence="4">
    <location>
        <begin position="2143"/>
        <end position="2236"/>
    </location>
</feature>
<feature type="compositionally biased region" description="Low complexity" evidence="4">
    <location>
        <begin position="2199"/>
        <end position="2209"/>
    </location>
</feature>
<feature type="domain" description="DUF7507" evidence="7">
    <location>
        <begin position="1820"/>
        <end position="1924"/>
    </location>
</feature>
<dbReference type="Proteomes" id="UP001071478">
    <property type="component" value="Unassembled WGS sequence"/>
</dbReference>
<dbReference type="NCBIfam" id="TIGR01451">
    <property type="entry name" value="B_ant_repeat"/>
    <property type="match status" value="4"/>
</dbReference>
<dbReference type="InterPro" id="IPR051172">
    <property type="entry name" value="Chlamydia_OmcB"/>
</dbReference>
<feature type="domain" description="DUF7507" evidence="7">
    <location>
        <begin position="1211"/>
        <end position="1330"/>
    </location>
</feature>
<evidence type="ECO:0000259" key="6">
    <source>
        <dbReference type="Pfam" id="PF17210"/>
    </source>
</evidence>
<evidence type="ECO:0000256" key="2">
    <source>
        <dbReference type="ARBA" id="ARBA00022525"/>
    </source>
</evidence>
<evidence type="ECO:0000256" key="3">
    <source>
        <dbReference type="ARBA" id="ARBA00022729"/>
    </source>
</evidence>
<feature type="domain" description="SD-repeat containing protein B" evidence="6">
    <location>
        <begin position="1103"/>
        <end position="1174"/>
    </location>
</feature>
<feature type="region of interest" description="Disordered" evidence="4">
    <location>
        <begin position="998"/>
        <end position="1017"/>
    </location>
</feature>
<keyword evidence="5" id="KW-0472">Membrane</keyword>
<gene>
    <name evidence="8" type="ORF">OS129_08950</name>
</gene>
<sequence>MKNLILDSGLLGGSGPLLRRIGPVGMRVTAVICVALLAMSVLLSGVAIADTPSSGKAEPEVVEVSPVDDQAVDVADDAEGSDDPAPSVDEGSDAAAPSVGEGADAAAPSVDDGGAGLLPGVGRALRAVGDDYGVAANLQREATGTGHDTTDRCSLNSEATVPFEGGDDTPEDDIVCTNDWVKYNVELSVKTRPSNPEKFTVALDFWSFGIPWVNGRFNDGGPGAEIRAPQGDRETDSVLSQGFGEFCKARPGQWTNAERKLVKVGGKHIPACTFTPLPGLDLIYKQDISVLSDNKKNVLDEARVFIVEGDLEEQYSTEYGRPDITGVVPTVADGYKVVGVADLDLAVTDSYAGNPPNVGVAHVGGRDYLKQKVTLVNHARVRDENSSNTSKGSLHIPRPYRDPQTVPLEIVEAPEGSFVTTDPTGVSIEDVILETREYSDPLNLGINGSSQTLNKDFYVFYPADTAADHLGESIVYRVKKDLPDFTTEDGTLVNEGRTEIGSGESCDFDTSEIGGWRPGGSQYNGTLKNNNCGKREVRQFESGNLFSKGVFPALDFYQTGYGAGVSTLGQEVPAVIRVTSLPVKRKVEICDTWDPSEQKLDFDRYPWYYRVDVENPSDGIEEDVLPSTENFTAYYSSEQTENRGCGVAGSTDNWYTDPDEVPGGRDAINAIKLVAKRPLSFVAGARTYIQFTPSPAMEKRNDFDDRGMSPPLEDHAYVSPGEGEEFQGPSSDSFKYLHPFIAGINNTSFWTYNSIPGSQFRYQVVPELEEFGLPEDHPVSPIVNTKLDACLDVRGSAVKRRTSKWADSLTNENDSRWNVNIIRSADTGEPGCADDEPTVVEWSLPAGETLPLSDARLSGLVLWGRVSNLVKADEVKTVTKMTWQYQNLQGETVEGKPRSGRRVVTDARAINYTKNLSASKEVSDTVIGVDDSVSWTIGLHNSMDNPVSGVRWIDVLPYDGDSPSGDGQPKTKTAGKVALSQVEHSPEVTIEYTKTAPAEINRDPGDSTNSPGGSTKWCADLTSGDPNCPSSLEEVTAVRMTVDFDPGDLFTVRMTASVPGALHDDVVVNRLSIGRATETGQLRDVVPSPDAVQTRIETSTIEGHVYLDKDASGRRDYGEGDYGNATVTLVNSAGDVIFTEETDAEGNYAFSQLSPGTYTVKIDVPDGMYLTQSGPDPANQGKNTVENLVIPEGDPITIGEIDFGLVDPQPSLIVQKVIHNEATDNYEKSVERSVGETVSFYVAVVNDGTADLTDVKLVDDWDGGDFDLSCKALDGNGGPVEGDHGSPLSDEGGVLSPNQGFLCTGEYVVTEADVAAGTSLTNTASATAMYGGEVVQGPSDSVVVELVTSAGFDFTKSVVDGKDFYVPGEVVSYELKVSNTGDVTLKDVRVDDPLVSDAGGEISCNDGDGVVAPGDSLTCTVAYTVGDGDVGEDGVGVVSNVATAHATPVNGEAFEPKRGEVSVDVRKAGIAVVKTADASEPVGVDGEVSYGFTVTNSGTAPLDGVRLSDPMLEARGVGVECGDRGQLTGEGVRLDAGEVVSCSATVQVGQDDLDLADGGQLVNEVTVSGEVHGLRVEASDEVTTALDVRAGVALDKKVAEPERRYTPGSEVSYSFDVRNTGAVTLTDVEVSDPMLRNVRCSGTDVAPGAVLECTADPFMVDEEIADRGVLVNTATVRAQTRDGRSVEASDSVEVATGSPGLVITKSASTTGPVEAGDMITWEIRVRNNGTTPVEKVRLSDPMFGEGELSCDVDGVVGPDGATLGVGEQVVCTAETVVSQADVDAETEVVNTATVTGEFGDFKIGELTATATAPVSSRSGLTVAKSVVGYEPGMVYRVGDEITYRFVVTNTGAVSLRDIEVVDEQLRKAGVEVVCDNSTPLEPGATRECTSGVYTVTQDQAAAGSVDNAATVNGVTLTRGSGVTSEEDQVSVPAADPRLVVTKTADPVGPVGSGETVSFTVSVRNEGNTAVDGVKVSDPWLRDRGTELDCGVTGEGSSLQVGESLVCTAEITVNDSDVVGGGVLVNTATAEGVVGGRVVRGNEASVSVELKRDAAIAVTKDVVDGERVYRVGESVVFGYTVTNGGRVELSGVTLTDESVSGIDCPDVRLAPGASMTCRSQPHVVTGSDADAGRYGGPVTVVATIPDDMDPGREDRTVSATDSAEVTVEKDDSGVTGSTGGGAIIPIPVPVPVPGGGPVGDGQDPVVSGVPEPGSDVPSDGPVKGHGGEDGSVADGEVPSVDRVPERLPVTGANVLVAVGVGLVLALAGFGLVFAVRRRRDE</sequence>
<evidence type="ECO:0000256" key="1">
    <source>
        <dbReference type="ARBA" id="ARBA00004613"/>
    </source>
</evidence>